<dbReference type="InterPro" id="IPR050312">
    <property type="entry name" value="IolE/XylAMocC-like"/>
</dbReference>
<dbReference type="RefSeq" id="WP_062278823.1">
    <property type="nucleotide sequence ID" value="NZ_DF968180.1"/>
</dbReference>
<keyword evidence="3" id="KW-1185">Reference proteome</keyword>
<dbReference type="OrthoDB" id="9786584at2"/>
<dbReference type="EMBL" id="DF968180">
    <property type="protein sequence ID" value="GAP39963.1"/>
    <property type="molecule type" value="Genomic_DNA"/>
</dbReference>
<dbReference type="InterPro" id="IPR036237">
    <property type="entry name" value="Xyl_isomerase-like_sf"/>
</dbReference>
<dbReference type="Pfam" id="PF01261">
    <property type="entry name" value="AP_endonuc_2"/>
    <property type="match status" value="1"/>
</dbReference>
<proteinExistence type="predicted"/>
<organism evidence="2">
    <name type="scientific">Flexilinea flocculi</name>
    <dbReference type="NCBI Taxonomy" id="1678840"/>
    <lineage>
        <taxon>Bacteria</taxon>
        <taxon>Bacillati</taxon>
        <taxon>Chloroflexota</taxon>
        <taxon>Anaerolineae</taxon>
        <taxon>Anaerolineales</taxon>
        <taxon>Anaerolineaceae</taxon>
        <taxon>Flexilinea</taxon>
    </lineage>
</organism>
<dbReference type="SUPFAM" id="SSF51658">
    <property type="entry name" value="Xylose isomerase-like"/>
    <property type="match status" value="1"/>
</dbReference>
<dbReference type="AlphaFoldDB" id="A0A0K8PBC6"/>
<feature type="domain" description="Xylose isomerase-like TIM barrel" evidence="1">
    <location>
        <begin position="24"/>
        <end position="263"/>
    </location>
</feature>
<dbReference type="PANTHER" id="PTHR12110:SF41">
    <property type="entry name" value="INOSOSE DEHYDRATASE"/>
    <property type="match status" value="1"/>
</dbReference>
<dbReference type="STRING" id="1678840.ATC1_12502"/>
<dbReference type="PANTHER" id="PTHR12110">
    <property type="entry name" value="HYDROXYPYRUVATE ISOMERASE"/>
    <property type="match status" value="1"/>
</dbReference>
<dbReference type="Proteomes" id="UP000053370">
    <property type="component" value="Unassembled WGS sequence"/>
</dbReference>
<keyword evidence="2" id="KW-0413">Isomerase</keyword>
<reference evidence="2" key="1">
    <citation type="journal article" date="2015" name="Genome Announc.">
        <title>Draft Genome Sequence of Anaerolineae Strain TC1, a Novel Isolate from a Methanogenic Wastewater Treatment System.</title>
        <authorList>
            <person name="Matsuura N."/>
            <person name="Tourlousse D.M."/>
            <person name="Sun L."/>
            <person name="Toyonaga M."/>
            <person name="Kuroda K."/>
            <person name="Ohashi A."/>
            <person name="Cruz R."/>
            <person name="Yamaguchi T."/>
            <person name="Sekiguchi Y."/>
        </authorList>
    </citation>
    <scope>NUCLEOTIDE SEQUENCE [LARGE SCALE GENOMIC DNA]</scope>
    <source>
        <strain evidence="2">TC1</strain>
    </source>
</reference>
<dbReference type="Gene3D" id="3.20.20.150">
    <property type="entry name" value="Divalent-metal-dependent TIM barrel enzymes"/>
    <property type="match status" value="1"/>
</dbReference>
<sequence length="293" mass="32442">MKNKVGIYYAYWTHEWDVDFNPFVDKVADLGFDILEVNGGTVGQMSKDERKKLADHAKARGIELTYCIGIPKAYDVASEDAETRKRGVKYLLGQIQGIGEMGGGDLSGILYGTWPATMPESSLTRQDFLELSLNSVRQVTRAAEENNVVLCMEIVNRFEQFLLNTAAEGVAYCQAINHPNVKLLLDTFHMNIEEDSIAAAVETAGDFLGHVHLGENHRMPPGCGKGHIPWDELALSLKKINFKGSLVMEPFLVPGGQVGKDIKIWRDQCVGYDLDTEARKACAFMKKTLEAVG</sequence>
<accession>A0A0K8PBC6</accession>
<gene>
    <name evidence="2" type="ORF">ATC1_12502</name>
</gene>
<dbReference type="GO" id="GO:0016853">
    <property type="term" value="F:isomerase activity"/>
    <property type="evidence" value="ECO:0007669"/>
    <property type="project" value="UniProtKB-KW"/>
</dbReference>
<dbReference type="InterPro" id="IPR013022">
    <property type="entry name" value="Xyl_isomerase-like_TIM-brl"/>
</dbReference>
<evidence type="ECO:0000259" key="1">
    <source>
        <dbReference type="Pfam" id="PF01261"/>
    </source>
</evidence>
<protein>
    <submittedName>
        <fullName evidence="2">Sugar phosphate isomerase/epimerase</fullName>
    </submittedName>
</protein>
<evidence type="ECO:0000313" key="3">
    <source>
        <dbReference type="Proteomes" id="UP000053370"/>
    </source>
</evidence>
<name>A0A0K8PBC6_9CHLR</name>
<evidence type="ECO:0000313" key="2">
    <source>
        <dbReference type="EMBL" id="GAP39963.1"/>
    </source>
</evidence>